<evidence type="ECO:0000256" key="1">
    <source>
        <dbReference type="SAM" id="Coils"/>
    </source>
</evidence>
<keyword evidence="2" id="KW-1185">Reference proteome</keyword>
<name>A0A914EA53_9BILA</name>
<dbReference type="Proteomes" id="UP000887540">
    <property type="component" value="Unplaced"/>
</dbReference>
<sequence>MAVQKVSTLVVTLPGTPHFGFNAGINFATAREFATVDWVKTYIVRPPSTCLLPIKICPCLACLKKRVDGELSFEVFVNLNHDLVFRDHNVDHPSYELFALADFPEVEVVIDNSQVPWLACSHLDSEQLHVKFNEASSLRSFSPVRPLSEENDNAYVPPAPQELCFPNTPSDTTKADASLFWLDCLKIEEMNITASAHFKSNPRIRKRNRDTIVRQIARAKKTRKEVESNPEAYAVFRAKANLRAQRYRDKKKSAANQ</sequence>
<organism evidence="2 3">
    <name type="scientific">Acrobeloides nanus</name>
    <dbReference type="NCBI Taxonomy" id="290746"/>
    <lineage>
        <taxon>Eukaryota</taxon>
        <taxon>Metazoa</taxon>
        <taxon>Ecdysozoa</taxon>
        <taxon>Nematoda</taxon>
        <taxon>Chromadorea</taxon>
        <taxon>Rhabditida</taxon>
        <taxon>Tylenchina</taxon>
        <taxon>Cephalobomorpha</taxon>
        <taxon>Cephaloboidea</taxon>
        <taxon>Cephalobidae</taxon>
        <taxon>Acrobeloides</taxon>
    </lineage>
</organism>
<dbReference type="WBParaSite" id="ACRNAN_scaffold638.g6627.t1">
    <property type="protein sequence ID" value="ACRNAN_scaffold638.g6627.t1"/>
    <property type="gene ID" value="ACRNAN_scaffold638.g6627"/>
</dbReference>
<feature type="coiled-coil region" evidence="1">
    <location>
        <begin position="209"/>
        <end position="257"/>
    </location>
</feature>
<dbReference type="Gene3D" id="2.60.120.650">
    <property type="entry name" value="Cupin"/>
    <property type="match status" value="1"/>
</dbReference>
<keyword evidence="1" id="KW-0175">Coiled coil</keyword>
<reference evidence="3" key="1">
    <citation type="submission" date="2022-11" db="UniProtKB">
        <authorList>
            <consortium name="WormBaseParasite"/>
        </authorList>
    </citation>
    <scope>IDENTIFICATION</scope>
</reference>
<dbReference type="AlphaFoldDB" id="A0A914EA53"/>
<accession>A0A914EA53</accession>
<protein>
    <submittedName>
        <fullName evidence="3">Uncharacterized protein</fullName>
    </submittedName>
</protein>
<evidence type="ECO:0000313" key="3">
    <source>
        <dbReference type="WBParaSite" id="ACRNAN_scaffold638.g6627.t1"/>
    </source>
</evidence>
<evidence type="ECO:0000313" key="2">
    <source>
        <dbReference type="Proteomes" id="UP000887540"/>
    </source>
</evidence>
<proteinExistence type="predicted"/>